<dbReference type="EMBL" id="BMEY01000006">
    <property type="protein sequence ID" value="GGA72248.1"/>
    <property type="molecule type" value="Genomic_DNA"/>
</dbReference>
<dbReference type="GO" id="GO:0047372">
    <property type="term" value="F:monoacylglycerol lipase activity"/>
    <property type="evidence" value="ECO:0007669"/>
    <property type="project" value="TreeGrafter"/>
</dbReference>
<dbReference type="PRINTS" id="PR00111">
    <property type="entry name" value="ABHYDROLASE"/>
</dbReference>
<reference evidence="2" key="2">
    <citation type="submission" date="2020-09" db="EMBL/GenBank/DDBJ databases">
        <authorList>
            <person name="Sun Q."/>
            <person name="Zhou Y."/>
        </authorList>
    </citation>
    <scope>NUCLEOTIDE SEQUENCE</scope>
    <source>
        <strain evidence="2">CGMCC 1.12408</strain>
    </source>
</reference>
<sequence length="317" mass="35874">MKAEQLIKTAINIVGFPFTITNALLNKMRYVAEVGQKIKVNDRDIHTIVSGGEHADVTVIFEAGMSCCSLDWHYIQPKVSEFARTVSFDRAGYGWSSASQGAYTSEDVVSDLKQILKELNIKPPYVLVGHSFGGLTMRLFASKFPKEVASLLLIDPVHENRYLSSEWDTNRKQAHRKNLNMFRFGYLTSGIGLPKLLKHPVGRRNLPEPYGEHATYIGYHPKSYESVYKELLYSEFSARQVKNADPLSEELPVTIISSNNTDPTWVEHQNLLANLTKQTKQIKTTNNHSIHLENPDIIIRTIKELIDNDKKITISEG</sequence>
<proteinExistence type="predicted"/>
<evidence type="ECO:0000313" key="2">
    <source>
        <dbReference type="EMBL" id="GGA72248.1"/>
    </source>
</evidence>
<dbReference type="AlphaFoldDB" id="A0A916RXY1"/>
<comment type="caution">
    <text evidence="2">The sequence shown here is derived from an EMBL/GenBank/DDBJ whole genome shotgun (WGS) entry which is preliminary data.</text>
</comment>
<organism evidence="2 3">
    <name type="scientific">Ornithinibacillus halotolerans</name>
    <dbReference type="NCBI Taxonomy" id="1274357"/>
    <lineage>
        <taxon>Bacteria</taxon>
        <taxon>Bacillati</taxon>
        <taxon>Bacillota</taxon>
        <taxon>Bacilli</taxon>
        <taxon>Bacillales</taxon>
        <taxon>Bacillaceae</taxon>
        <taxon>Ornithinibacillus</taxon>
    </lineage>
</organism>
<accession>A0A916RXY1</accession>
<dbReference type="PANTHER" id="PTHR43798">
    <property type="entry name" value="MONOACYLGLYCEROL LIPASE"/>
    <property type="match status" value="1"/>
</dbReference>
<keyword evidence="3" id="KW-1185">Reference proteome</keyword>
<evidence type="ECO:0000313" key="3">
    <source>
        <dbReference type="Proteomes" id="UP000613512"/>
    </source>
</evidence>
<dbReference type="Pfam" id="PF00561">
    <property type="entry name" value="Abhydrolase_1"/>
    <property type="match status" value="1"/>
</dbReference>
<dbReference type="InterPro" id="IPR050266">
    <property type="entry name" value="AB_hydrolase_sf"/>
</dbReference>
<dbReference type="GO" id="GO:0046464">
    <property type="term" value="P:acylglycerol catabolic process"/>
    <property type="evidence" value="ECO:0007669"/>
    <property type="project" value="TreeGrafter"/>
</dbReference>
<evidence type="ECO:0000259" key="1">
    <source>
        <dbReference type="Pfam" id="PF00561"/>
    </source>
</evidence>
<feature type="domain" description="AB hydrolase-1" evidence="1">
    <location>
        <begin position="59"/>
        <end position="174"/>
    </location>
</feature>
<dbReference type="Proteomes" id="UP000613512">
    <property type="component" value="Unassembled WGS sequence"/>
</dbReference>
<dbReference type="InterPro" id="IPR029058">
    <property type="entry name" value="AB_hydrolase_fold"/>
</dbReference>
<dbReference type="PANTHER" id="PTHR43798:SF33">
    <property type="entry name" value="HYDROLASE, PUTATIVE (AFU_ORTHOLOGUE AFUA_2G14860)-RELATED"/>
    <property type="match status" value="1"/>
</dbReference>
<dbReference type="SUPFAM" id="SSF53474">
    <property type="entry name" value="alpha/beta-Hydrolases"/>
    <property type="match status" value="1"/>
</dbReference>
<dbReference type="Gene3D" id="3.40.50.1820">
    <property type="entry name" value="alpha/beta hydrolase"/>
    <property type="match status" value="1"/>
</dbReference>
<dbReference type="RefSeq" id="WP_188384058.1">
    <property type="nucleotide sequence ID" value="NZ_BMEY01000006.1"/>
</dbReference>
<reference evidence="2" key="1">
    <citation type="journal article" date="2014" name="Int. J. Syst. Evol. Microbiol.">
        <title>Complete genome sequence of Corynebacterium casei LMG S-19264T (=DSM 44701T), isolated from a smear-ripened cheese.</title>
        <authorList>
            <consortium name="US DOE Joint Genome Institute (JGI-PGF)"/>
            <person name="Walter F."/>
            <person name="Albersmeier A."/>
            <person name="Kalinowski J."/>
            <person name="Ruckert C."/>
        </authorList>
    </citation>
    <scope>NUCLEOTIDE SEQUENCE</scope>
    <source>
        <strain evidence="2">CGMCC 1.12408</strain>
    </source>
</reference>
<dbReference type="GO" id="GO:0016020">
    <property type="term" value="C:membrane"/>
    <property type="evidence" value="ECO:0007669"/>
    <property type="project" value="TreeGrafter"/>
</dbReference>
<gene>
    <name evidence="2" type="ORF">GCM10008025_15060</name>
</gene>
<dbReference type="InterPro" id="IPR000073">
    <property type="entry name" value="AB_hydrolase_1"/>
</dbReference>
<name>A0A916RXY1_9BACI</name>
<protein>
    <recommendedName>
        <fullName evidence="1">AB hydrolase-1 domain-containing protein</fullName>
    </recommendedName>
</protein>